<evidence type="ECO:0000256" key="4">
    <source>
        <dbReference type="ARBA" id="ARBA00022786"/>
    </source>
</evidence>
<evidence type="ECO:0000256" key="7">
    <source>
        <dbReference type="PROSITE-ProRule" id="PRU00339"/>
    </source>
</evidence>
<reference evidence="8 9" key="1">
    <citation type="journal article" date="2022" name="Nat. Plants">
        <title>Genomes of leafy and leafless Platanthera orchids illuminate the evolution of mycoheterotrophy.</title>
        <authorList>
            <person name="Li M.H."/>
            <person name="Liu K.W."/>
            <person name="Li Z."/>
            <person name="Lu H.C."/>
            <person name="Ye Q.L."/>
            <person name="Zhang D."/>
            <person name="Wang J.Y."/>
            <person name="Li Y.F."/>
            <person name="Zhong Z.M."/>
            <person name="Liu X."/>
            <person name="Yu X."/>
            <person name="Liu D.K."/>
            <person name="Tu X.D."/>
            <person name="Liu B."/>
            <person name="Hao Y."/>
            <person name="Liao X.Y."/>
            <person name="Jiang Y.T."/>
            <person name="Sun W.H."/>
            <person name="Chen J."/>
            <person name="Chen Y.Q."/>
            <person name="Ai Y."/>
            <person name="Zhai J.W."/>
            <person name="Wu S.S."/>
            <person name="Zhou Z."/>
            <person name="Hsiao Y.Y."/>
            <person name="Wu W.L."/>
            <person name="Chen Y.Y."/>
            <person name="Lin Y.F."/>
            <person name="Hsu J.L."/>
            <person name="Li C.Y."/>
            <person name="Wang Z.W."/>
            <person name="Zhao X."/>
            <person name="Zhong W.Y."/>
            <person name="Ma X.K."/>
            <person name="Ma L."/>
            <person name="Huang J."/>
            <person name="Chen G.Z."/>
            <person name="Huang M.Z."/>
            <person name="Huang L."/>
            <person name="Peng D.H."/>
            <person name="Luo Y.B."/>
            <person name="Zou S.Q."/>
            <person name="Chen S.P."/>
            <person name="Lan S."/>
            <person name="Tsai W.C."/>
            <person name="Van de Peer Y."/>
            <person name="Liu Z.J."/>
        </authorList>
    </citation>
    <scope>NUCLEOTIDE SEQUENCE [LARGE SCALE GENOMIC DNA]</scope>
    <source>
        <strain evidence="8">Lor288</strain>
    </source>
</reference>
<keyword evidence="3" id="KW-0498">Mitosis</keyword>
<keyword evidence="6" id="KW-0131">Cell cycle</keyword>
<dbReference type="SUPFAM" id="SSF48452">
    <property type="entry name" value="TPR-like"/>
    <property type="match status" value="1"/>
</dbReference>
<evidence type="ECO:0000256" key="1">
    <source>
        <dbReference type="ARBA" id="ARBA00022618"/>
    </source>
</evidence>
<keyword evidence="5 7" id="KW-0802">TPR repeat</keyword>
<evidence type="ECO:0000256" key="5">
    <source>
        <dbReference type="ARBA" id="ARBA00022803"/>
    </source>
</evidence>
<gene>
    <name evidence="8" type="primary">APC6</name>
    <name evidence="8" type="ORF">KSP40_PGU006996</name>
</gene>
<dbReference type="PANTHER" id="PTHR12558">
    <property type="entry name" value="CELL DIVISION CYCLE 16,23,27"/>
    <property type="match status" value="1"/>
</dbReference>
<keyword evidence="9" id="KW-1185">Reference proteome</keyword>
<comment type="caution">
    <text evidence="8">The sequence shown here is derived from an EMBL/GenBank/DDBJ whole genome shotgun (WGS) entry which is preliminary data.</text>
</comment>
<protein>
    <submittedName>
        <fullName evidence="8">Anaphase-promoting complex subunit 6</fullName>
    </submittedName>
</protein>
<evidence type="ECO:0000313" key="8">
    <source>
        <dbReference type="EMBL" id="KAK8969254.1"/>
    </source>
</evidence>
<sequence>MMEPLVSNMGDGWYELLKVQESSQLNPTQVLMYHGHTGGLDDGAQLISSNKTITGPTVRRKSTINIEFNPPKGRGTKLRVETACSTWFSESSLLSSLQFGKEDAWLSSFYSCLVKKHDKENVVEAKLRDIEKDTSCTTSSPFMLALKTNADVLACNAEYYYQCGEYLKCFELTSLLLAKDPFHLKCILVHLAAAMELGHSNDLYLMACNLIKDHPQNRGLRANLVAERRKILQFAVGVVLADASGRAYRSGSSGDSGERSFWRGQPDARCLGRNNDLHFMTAGLNESEALRLGRNDDLRFTKAGGAEQEKICLGHRRSFRSATTDVNRRKGAIFPRTSEPRSPLRPAVFLLLPGVPPGRFSAEGAASTGSPKATSVDATFPPAWIGSGNAYAVQEETDQAMLAYRTAARLFPGLLEGIAKLGLILMFSQSFHGAEAMESSSPIPSAMSLELPFPQRFLNSPELLSNASISVPIRAMVKLSGFSFFVLPYTMSRREVSTVLKLRRQNCMKAGSRSQ</sequence>
<dbReference type="InterPro" id="IPR019734">
    <property type="entry name" value="TPR_rpt"/>
</dbReference>
<dbReference type="Gene3D" id="1.25.40.10">
    <property type="entry name" value="Tetratricopeptide repeat domain"/>
    <property type="match status" value="2"/>
</dbReference>
<evidence type="ECO:0000256" key="2">
    <source>
        <dbReference type="ARBA" id="ARBA00022737"/>
    </source>
</evidence>
<feature type="repeat" description="TPR" evidence="7">
    <location>
        <begin position="381"/>
        <end position="414"/>
    </location>
</feature>
<dbReference type="Proteomes" id="UP001412067">
    <property type="component" value="Unassembled WGS sequence"/>
</dbReference>
<proteinExistence type="predicted"/>
<dbReference type="PANTHER" id="PTHR12558:SF9">
    <property type="entry name" value="CELL DIVISION CYCLE PROTEIN 16 HOMOLOG"/>
    <property type="match status" value="1"/>
</dbReference>
<organism evidence="8 9">
    <name type="scientific">Platanthera guangdongensis</name>
    <dbReference type="NCBI Taxonomy" id="2320717"/>
    <lineage>
        <taxon>Eukaryota</taxon>
        <taxon>Viridiplantae</taxon>
        <taxon>Streptophyta</taxon>
        <taxon>Embryophyta</taxon>
        <taxon>Tracheophyta</taxon>
        <taxon>Spermatophyta</taxon>
        <taxon>Magnoliopsida</taxon>
        <taxon>Liliopsida</taxon>
        <taxon>Asparagales</taxon>
        <taxon>Orchidaceae</taxon>
        <taxon>Orchidoideae</taxon>
        <taxon>Orchideae</taxon>
        <taxon>Orchidinae</taxon>
        <taxon>Platanthera</taxon>
    </lineage>
</organism>
<dbReference type="EMBL" id="JBBWWR010000003">
    <property type="protein sequence ID" value="KAK8969254.1"/>
    <property type="molecule type" value="Genomic_DNA"/>
</dbReference>
<accession>A0ABR2MYE0</accession>
<dbReference type="PROSITE" id="PS50005">
    <property type="entry name" value="TPR"/>
    <property type="match status" value="1"/>
</dbReference>
<dbReference type="InterPro" id="IPR011990">
    <property type="entry name" value="TPR-like_helical_dom_sf"/>
</dbReference>
<keyword evidence="4" id="KW-0833">Ubl conjugation pathway</keyword>
<evidence type="ECO:0000256" key="3">
    <source>
        <dbReference type="ARBA" id="ARBA00022776"/>
    </source>
</evidence>
<keyword evidence="2" id="KW-0677">Repeat</keyword>
<evidence type="ECO:0000313" key="9">
    <source>
        <dbReference type="Proteomes" id="UP001412067"/>
    </source>
</evidence>
<evidence type="ECO:0000256" key="6">
    <source>
        <dbReference type="ARBA" id="ARBA00023306"/>
    </source>
</evidence>
<keyword evidence="1" id="KW-0132">Cell division</keyword>
<name>A0ABR2MYE0_9ASPA</name>